<comment type="caution">
    <text evidence="2">The sequence shown here is derived from an EMBL/GenBank/DDBJ whole genome shotgun (WGS) entry which is preliminary data.</text>
</comment>
<gene>
    <name evidence="2" type="ORF">FEK35_13025</name>
</gene>
<organism evidence="2 3">
    <name type="scientific">Nocardia cyriacigeorgica</name>
    <dbReference type="NCBI Taxonomy" id="135487"/>
    <lineage>
        <taxon>Bacteria</taxon>
        <taxon>Bacillati</taxon>
        <taxon>Actinomycetota</taxon>
        <taxon>Actinomycetes</taxon>
        <taxon>Mycobacteriales</taxon>
        <taxon>Nocardiaceae</taxon>
        <taxon>Nocardia</taxon>
    </lineage>
</organism>
<evidence type="ECO:0000313" key="2">
    <source>
        <dbReference type="EMBL" id="TLG10840.1"/>
    </source>
</evidence>
<sequence length="494" mass="53786">MIRGREWTGFEAAALQEAMRHSVREFAALLGVETTTVANWRSGLGTVIPRPRTQAILDTAYQQRTTPEDRERFDQIVGEGEEVWRKRHTTGGTIATAEKPAAGFETAHSNGHNGVYRGLGGSRASRPDDSISRRPPAHGGDPTNRRQTLRAMGIGGVSLAVGRENSVLNAAHESVQFVSATDRWPVDSVILRDASEEVHRLATHYAVDPDLPRNFVQLIALRDQLATAIQRVGRIADLSDLYVLFAATCTLLASVSHDLAEPDAGLMQTRAAGRFAELAGHNSLRAWVHCTRAMITSWWRGPDQVLREVAKAGAVSGISHVRLAGLTARAHAQLGNRPAALAAMDTARRERDRLSTPDSLTDLGPIFDFSMARQHYYDASTFAHLGLWSDVQREAEAVIKTYSPSRMTTWPVTLTLAQIHLAHARLHADGTREALETLQPVLALPADQRIPQVASALGRVRTAVDSGSDSAAERALAEAIDDFVSVTAHPGSRY</sequence>
<dbReference type="AlphaFoldDB" id="A0A5R8PEN2"/>
<protein>
    <recommendedName>
        <fullName evidence="4">XRE family transcriptional regulator</fullName>
    </recommendedName>
</protein>
<evidence type="ECO:0000256" key="1">
    <source>
        <dbReference type="SAM" id="MobiDB-lite"/>
    </source>
</evidence>
<evidence type="ECO:0000313" key="3">
    <source>
        <dbReference type="Proteomes" id="UP000308349"/>
    </source>
</evidence>
<dbReference type="Proteomes" id="UP000308349">
    <property type="component" value="Unassembled WGS sequence"/>
</dbReference>
<dbReference type="OrthoDB" id="3213425at2"/>
<reference evidence="2 3" key="1">
    <citation type="submission" date="2019-05" db="EMBL/GenBank/DDBJ databases">
        <title>Genomes sequences of two Nocardia cyriacigeorgica environmental isolates, type strains Nocardia asteroides ATCC 19247 and Nocardia cyriacigeorgica DSM 44484.</title>
        <authorList>
            <person name="Vautrin F."/>
            <person name="Bergeron E."/>
            <person name="Dubost A."/>
            <person name="Abrouk D."/>
            <person name="Rodriguez Nava V."/>
            <person name="Pujic P."/>
        </authorList>
    </citation>
    <scope>NUCLEOTIDE SEQUENCE [LARGE SCALE GENOMIC DNA]</scope>
    <source>
        <strain evidence="2 3">EML 1456</strain>
    </source>
</reference>
<feature type="region of interest" description="Disordered" evidence="1">
    <location>
        <begin position="106"/>
        <end position="147"/>
    </location>
</feature>
<dbReference type="RefSeq" id="WP_138456427.1">
    <property type="nucleotide sequence ID" value="NZ_VBUU01000011.1"/>
</dbReference>
<proteinExistence type="predicted"/>
<evidence type="ECO:0008006" key="4">
    <source>
        <dbReference type="Google" id="ProtNLM"/>
    </source>
</evidence>
<dbReference type="EMBL" id="VBUU01000011">
    <property type="protein sequence ID" value="TLG10840.1"/>
    <property type="molecule type" value="Genomic_DNA"/>
</dbReference>
<name>A0A5R8PEN2_9NOCA</name>
<accession>A0A5R8PEN2</accession>